<dbReference type="PROSITE" id="PS51192">
    <property type="entry name" value="HELICASE_ATP_BIND_1"/>
    <property type="match status" value="1"/>
</dbReference>
<feature type="domain" description="Helicase ATP-binding" evidence="14">
    <location>
        <begin position="169"/>
        <end position="343"/>
    </location>
</feature>
<evidence type="ECO:0000256" key="5">
    <source>
        <dbReference type="ARBA" id="ARBA00022801"/>
    </source>
</evidence>
<reference evidence="18" key="1">
    <citation type="journal article" date="2006" name="Science">
        <title>Ancient noncoding elements conserved in the human genome.</title>
        <authorList>
            <person name="Venkatesh B."/>
            <person name="Kirkness E.F."/>
            <person name="Loh Y.H."/>
            <person name="Halpern A.L."/>
            <person name="Lee A.P."/>
            <person name="Johnson J."/>
            <person name="Dandona N."/>
            <person name="Viswanathan L.D."/>
            <person name="Tay A."/>
            <person name="Venter J.C."/>
            <person name="Strausberg R.L."/>
            <person name="Brenner S."/>
        </authorList>
    </citation>
    <scope>NUCLEOTIDE SEQUENCE [LARGE SCALE GENOMIC DNA]</scope>
</reference>
<feature type="compositionally biased region" description="Acidic residues" evidence="13">
    <location>
        <begin position="74"/>
        <end position="103"/>
    </location>
</feature>
<dbReference type="PROSITE" id="PS51194">
    <property type="entry name" value="HELICASE_CTER"/>
    <property type="match status" value="1"/>
</dbReference>
<evidence type="ECO:0000256" key="11">
    <source>
        <dbReference type="PROSITE-ProRule" id="PRU00552"/>
    </source>
</evidence>
<evidence type="ECO:0000256" key="9">
    <source>
        <dbReference type="ARBA" id="ARBA00043999"/>
    </source>
</evidence>
<gene>
    <name evidence="17" type="primary">ddx27</name>
</gene>
<keyword evidence="5 12" id="KW-0378">Hydrolase</keyword>
<dbReference type="InterPro" id="IPR050079">
    <property type="entry name" value="DEAD_box_RNA_helicase"/>
</dbReference>
<reference evidence="17" key="4">
    <citation type="submission" date="2025-08" db="UniProtKB">
        <authorList>
            <consortium name="Ensembl"/>
        </authorList>
    </citation>
    <scope>IDENTIFICATION</scope>
</reference>
<dbReference type="InterPro" id="IPR000629">
    <property type="entry name" value="RNA-helicase_DEAD-box_CS"/>
</dbReference>
<dbReference type="GO" id="GO:0006364">
    <property type="term" value="P:rRNA processing"/>
    <property type="evidence" value="ECO:0007669"/>
    <property type="project" value="UniProtKB-ARBA"/>
</dbReference>
<dbReference type="InterPro" id="IPR014001">
    <property type="entry name" value="Helicase_ATP-bd"/>
</dbReference>
<feature type="domain" description="DEAD-box RNA helicase Q" evidence="16">
    <location>
        <begin position="138"/>
        <end position="166"/>
    </location>
</feature>
<evidence type="ECO:0000259" key="16">
    <source>
        <dbReference type="PROSITE" id="PS51195"/>
    </source>
</evidence>
<dbReference type="GeneTree" id="ENSGT00550000074997"/>
<dbReference type="GO" id="GO:0005524">
    <property type="term" value="F:ATP binding"/>
    <property type="evidence" value="ECO:0007669"/>
    <property type="project" value="UniProtKB-KW"/>
</dbReference>
<evidence type="ECO:0000256" key="10">
    <source>
        <dbReference type="ARBA" id="ARBA00047984"/>
    </source>
</evidence>
<keyword evidence="6 12" id="KW-0347">Helicase</keyword>
<feature type="compositionally biased region" description="Basic and acidic residues" evidence="13">
    <location>
        <begin position="566"/>
        <end position="577"/>
    </location>
</feature>
<keyword evidence="7 12" id="KW-0067">ATP-binding</keyword>
<evidence type="ECO:0000256" key="1">
    <source>
        <dbReference type="ARBA" id="ARBA00004604"/>
    </source>
</evidence>
<keyword evidence="3" id="KW-0690">Ribosome biogenesis</keyword>
<evidence type="ECO:0000256" key="7">
    <source>
        <dbReference type="ARBA" id="ARBA00022840"/>
    </source>
</evidence>
<dbReference type="CDD" id="cd18787">
    <property type="entry name" value="SF2_C_DEAD"/>
    <property type="match status" value="1"/>
</dbReference>
<dbReference type="PANTHER" id="PTHR47959">
    <property type="entry name" value="ATP-DEPENDENT RNA HELICASE RHLE-RELATED"/>
    <property type="match status" value="1"/>
</dbReference>
<comment type="catalytic activity">
    <reaction evidence="10">
        <text>ATP + H2O = ADP + phosphate + H(+)</text>
        <dbReference type="Rhea" id="RHEA:13065"/>
        <dbReference type="ChEBI" id="CHEBI:15377"/>
        <dbReference type="ChEBI" id="CHEBI:15378"/>
        <dbReference type="ChEBI" id="CHEBI:30616"/>
        <dbReference type="ChEBI" id="CHEBI:43474"/>
        <dbReference type="ChEBI" id="CHEBI:456216"/>
        <dbReference type="EC" id="3.6.4.13"/>
    </reaction>
</comment>
<dbReference type="EC" id="3.6.4.13" evidence="2"/>
<organism evidence="17 18">
    <name type="scientific">Callorhinchus milii</name>
    <name type="common">Ghost shark</name>
    <dbReference type="NCBI Taxonomy" id="7868"/>
    <lineage>
        <taxon>Eukaryota</taxon>
        <taxon>Metazoa</taxon>
        <taxon>Chordata</taxon>
        <taxon>Craniata</taxon>
        <taxon>Vertebrata</taxon>
        <taxon>Chondrichthyes</taxon>
        <taxon>Holocephali</taxon>
        <taxon>Chimaeriformes</taxon>
        <taxon>Callorhinchidae</taxon>
        <taxon>Callorhinchus</taxon>
    </lineage>
</organism>
<dbReference type="Pfam" id="PF00270">
    <property type="entry name" value="DEAD"/>
    <property type="match status" value="1"/>
</dbReference>
<keyword evidence="4 12" id="KW-0547">Nucleotide-binding</keyword>
<dbReference type="SUPFAM" id="SSF52540">
    <property type="entry name" value="P-loop containing nucleoside triphosphate hydrolases"/>
    <property type="match status" value="2"/>
</dbReference>
<evidence type="ECO:0000256" key="8">
    <source>
        <dbReference type="ARBA" id="ARBA00023242"/>
    </source>
</evidence>
<evidence type="ECO:0000256" key="6">
    <source>
        <dbReference type="ARBA" id="ARBA00022806"/>
    </source>
</evidence>
<feature type="region of interest" description="Disordered" evidence="13">
    <location>
        <begin position="635"/>
        <end position="703"/>
    </location>
</feature>
<dbReference type="PANTHER" id="PTHR47959:SF22">
    <property type="entry name" value="RNA HELICASE"/>
    <property type="match status" value="1"/>
</dbReference>
<comment type="similarity">
    <text evidence="9">Belongs to the DEAD box helicase family. DDX27/DRS1 subfamily.</text>
</comment>
<evidence type="ECO:0000256" key="13">
    <source>
        <dbReference type="SAM" id="MobiDB-lite"/>
    </source>
</evidence>
<accession>A0A4W3J9A9</accession>
<name>A0A4W3J9A9_CALMI</name>
<dbReference type="PROSITE" id="PS00039">
    <property type="entry name" value="DEAD_ATP_HELICASE"/>
    <property type="match status" value="1"/>
</dbReference>
<dbReference type="PROSITE" id="PS51195">
    <property type="entry name" value="Q_MOTIF"/>
    <property type="match status" value="1"/>
</dbReference>
<dbReference type="Gene3D" id="3.40.50.300">
    <property type="entry name" value="P-loop containing nucleotide triphosphate hydrolases"/>
    <property type="match status" value="2"/>
</dbReference>
<dbReference type="SMART" id="SM00487">
    <property type="entry name" value="DEXDc"/>
    <property type="match status" value="1"/>
</dbReference>
<evidence type="ECO:0000256" key="4">
    <source>
        <dbReference type="ARBA" id="ARBA00022741"/>
    </source>
</evidence>
<dbReference type="InterPro" id="IPR027417">
    <property type="entry name" value="P-loop_NTPase"/>
</dbReference>
<dbReference type="Pfam" id="PF00271">
    <property type="entry name" value="Helicase_C"/>
    <property type="match status" value="1"/>
</dbReference>
<reference evidence="17" key="5">
    <citation type="submission" date="2025-09" db="UniProtKB">
        <authorList>
            <consortium name="Ensembl"/>
        </authorList>
    </citation>
    <scope>IDENTIFICATION</scope>
</reference>
<dbReference type="AlphaFoldDB" id="A0A4W3J9A9"/>
<dbReference type="InterPro" id="IPR014014">
    <property type="entry name" value="RNA_helicase_DEAD_Q_motif"/>
</dbReference>
<protein>
    <recommendedName>
        <fullName evidence="2">RNA helicase</fullName>
        <ecNumber evidence="2">3.6.4.13</ecNumber>
    </recommendedName>
</protein>
<dbReference type="SMART" id="SM00490">
    <property type="entry name" value="HELICc"/>
    <property type="match status" value="1"/>
</dbReference>
<feature type="short sequence motif" description="Q motif" evidence="11">
    <location>
        <begin position="138"/>
        <end position="166"/>
    </location>
</feature>
<keyword evidence="8" id="KW-0539">Nucleus</keyword>
<evidence type="ECO:0000259" key="15">
    <source>
        <dbReference type="PROSITE" id="PS51194"/>
    </source>
</evidence>
<evidence type="ECO:0000256" key="12">
    <source>
        <dbReference type="RuleBase" id="RU000492"/>
    </source>
</evidence>
<evidence type="ECO:0000259" key="14">
    <source>
        <dbReference type="PROSITE" id="PS51192"/>
    </source>
</evidence>
<dbReference type="GO" id="GO:0016787">
    <property type="term" value="F:hydrolase activity"/>
    <property type="evidence" value="ECO:0007669"/>
    <property type="project" value="UniProtKB-KW"/>
</dbReference>
<reference evidence="18" key="2">
    <citation type="journal article" date="2007" name="PLoS Biol.">
        <title>Survey sequencing and comparative analysis of the elephant shark (Callorhinchus milii) genome.</title>
        <authorList>
            <person name="Venkatesh B."/>
            <person name="Kirkness E.F."/>
            <person name="Loh Y.H."/>
            <person name="Halpern A.L."/>
            <person name="Lee A.P."/>
            <person name="Johnson J."/>
            <person name="Dandona N."/>
            <person name="Viswanathan L.D."/>
            <person name="Tay A."/>
            <person name="Venter J.C."/>
            <person name="Strausberg R.L."/>
            <person name="Brenner S."/>
        </authorList>
    </citation>
    <scope>NUCLEOTIDE SEQUENCE [LARGE SCALE GENOMIC DNA]</scope>
</reference>
<evidence type="ECO:0000313" key="18">
    <source>
        <dbReference type="Proteomes" id="UP000314986"/>
    </source>
</evidence>
<dbReference type="GO" id="GO:0005730">
    <property type="term" value="C:nucleolus"/>
    <property type="evidence" value="ECO:0007669"/>
    <property type="project" value="UniProtKB-SubCell"/>
</dbReference>
<feature type="region of interest" description="Disordered" evidence="13">
    <location>
        <begin position="45"/>
        <end position="103"/>
    </location>
</feature>
<comment type="subcellular location">
    <subcellularLocation>
        <location evidence="1">Nucleus</location>
        <location evidence="1">Nucleolus</location>
    </subcellularLocation>
</comment>
<proteinExistence type="inferred from homology"/>
<evidence type="ECO:0000256" key="2">
    <source>
        <dbReference type="ARBA" id="ARBA00012552"/>
    </source>
</evidence>
<dbReference type="GO" id="GO:0005829">
    <property type="term" value="C:cytosol"/>
    <property type="evidence" value="ECO:0007669"/>
    <property type="project" value="TreeGrafter"/>
</dbReference>
<dbReference type="Proteomes" id="UP000314986">
    <property type="component" value="Unassembled WGS sequence"/>
</dbReference>
<feature type="domain" description="Helicase C-terminal" evidence="15">
    <location>
        <begin position="377"/>
        <end position="523"/>
    </location>
</feature>
<dbReference type="FunFam" id="3.40.50.300:FF:000842">
    <property type="entry name" value="ATP-dependent RNA helicase DRS1"/>
    <property type="match status" value="1"/>
</dbReference>
<reference evidence="18" key="3">
    <citation type="journal article" date="2014" name="Nature">
        <title>Elephant shark genome provides unique insights into gnathostome evolution.</title>
        <authorList>
            <consortium name="International Elephant Shark Genome Sequencing Consortium"/>
            <person name="Venkatesh B."/>
            <person name="Lee A.P."/>
            <person name="Ravi V."/>
            <person name="Maurya A.K."/>
            <person name="Lian M.M."/>
            <person name="Swann J.B."/>
            <person name="Ohta Y."/>
            <person name="Flajnik M.F."/>
            <person name="Sutoh Y."/>
            <person name="Kasahara M."/>
            <person name="Hoon S."/>
            <person name="Gangu V."/>
            <person name="Roy S.W."/>
            <person name="Irimia M."/>
            <person name="Korzh V."/>
            <person name="Kondrychyn I."/>
            <person name="Lim Z.W."/>
            <person name="Tay B.H."/>
            <person name="Tohari S."/>
            <person name="Kong K.W."/>
            <person name="Ho S."/>
            <person name="Lorente-Galdos B."/>
            <person name="Quilez J."/>
            <person name="Marques-Bonet T."/>
            <person name="Raney B.J."/>
            <person name="Ingham P.W."/>
            <person name="Tay A."/>
            <person name="Hillier L.W."/>
            <person name="Minx P."/>
            <person name="Boehm T."/>
            <person name="Wilson R.K."/>
            <person name="Brenner S."/>
            <person name="Warren W.C."/>
        </authorList>
    </citation>
    <scope>NUCLEOTIDE SEQUENCE [LARGE SCALE GENOMIC DNA]</scope>
</reference>
<feature type="region of interest" description="Disordered" evidence="13">
    <location>
        <begin position="550"/>
        <end position="577"/>
    </location>
</feature>
<dbReference type="Ensembl" id="ENSCMIT00000035188.1">
    <property type="protein sequence ID" value="ENSCMIP00000034668.1"/>
    <property type="gene ID" value="ENSCMIG00000014655.1"/>
</dbReference>
<sequence length="703" mass="79914">FLKRLSKKQCADFSDDFFFTEKDGECSEDWVMADVLNQLKKRVRENSGKAAKKIKSESGEDTELNSDTAKQGEEGDNGEEEEDMEEGDEDGEDIEDSESEFSSEDIDVLQKAGKCAGKPIAIGFPTFFEDAPQFDDSLMFPDMNLSRPLLKAITSMGFKQPTPIQKSCIPLGLLGRDLCACAATGTGKTAAFMLPVLERLIYKPRQAPVTRVLVLVPTRELGIQVHAVAKLLSQYTAITVCLTVGGLDVRTQEASLRAGPDVLIATPGRLIDHLHNCPSFDLSSIEILILDEADRMLDEYFEEQMKEIIRLCSHQRQTMLFSATMTDEVKDLASVSLKNPVKIFVNSNTDVAPFLRQEFIRIRPNREGDREAIIGALLTRTFLDHVMLFIQTKKQAHRMHIVLGLMGLRVGELHGDLSQTQRLESLRRFKDEQIDILVATDVAARGLDIDGVKTVINFTMPNTVKHYVHRVGRTARAGRSGRSVSLVGEQERKMLKEIVRKAKTAVKARVIPQEVVMKFRDKIEKMEKEIYAVLQLEKEEKMLQKTEAQVNTAKRKLQKNEEEENRPDRGWFQTREERKKEKLAKALQDFDVALRGKQRRKKFMDNIKKKGEMTGEDRAQFEILKSQMYAERVAKRARKPKRARFMEEEPNTATTKKPKSMFDKELTNTSRKALKQYRAGPSFEDRKRLGIQRKGGAFKSKSR</sequence>
<keyword evidence="18" id="KW-1185">Reference proteome</keyword>
<dbReference type="InterPro" id="IPR011545">
    <property type="entry name" value="DEAD/DEAH_box_helicase_dom"/>
</dbReference>
<evidence type="ECO:0000313" key="17">
    <source>
        <dbReference type="Ensembl" id="ENSCMIP00000034668.1"/>
    </source>
</evidence>
<dbReference type="GO" id="GO:0003676">
    <property type="term" value="F:nucleic acid binding"/>
    <property type="evidence" value="ECO:0007669"/>
    <property type="project" value="InterPro"/>
</dbReference>
<evidence type="ECO:0000256" key="3">
    <source>
        <dbReference type="ARBA" id="ARBA00022517"/>
    </source>
</evidence>
<dbReference type="GO" id="GO:0003724">
    <property type="term" value="F:RNA helicase activity"/>
    <property type="evidence" value="ECO:0007669"/>
    <property type="project" value="UniProtKB-EC"/>
</dbReference>
<dbReference type="InterPro" id="IPR001650">
    <property type="entry name" value="Helicase_C-like"/>
</dbReference>
<dbReference type="CDD" id="cd17947">
    <property type="entry name" value="DEADc_DDX27"/>
    <property type="match status" value="1"/>
</dbReference>